<dbReference type="PANTHER" id="PTHR46696">
    <property type="entry name" value="P450, PUTATIVE (EUROFUNG)-RELATED"/>
    <property type="match status" value="1"/>
</dbReference>
<organism evidence="3 4">
    <name type="scientific">Streptomyces afghaniensis 772</name>
    <dbReference type="NCBI Taxonomy" id="1283301"/>
    <lineage>
        <taxon>Bacteria</taxon>
        <taxon>Bacillati</taxon>
        <taxon>Actinomycetota</taxon>
        <taxon>Actinomycetes</taxon>
        <taxon>Kitasatosporales</taxon>
        <taxon>Streptomycetaceae</taxon>
        <taxon>Streptomyces</taxon>
    </lineage>
</organism>
<protein>
    <submittedName>
        <fullName evidence="3">Putative Cytochrome</fullName>
    </submittedName>
</protein>
<dbReference type="InterPro" id="IPR001128">
    <property type="entry name" value="Cyt_P450"/>
</dbReference>
<gene>
    <name evidence="3" type="ORF">STAFG_6048</name>
</gene>
<dbReference type="PATRIC" id="fig|1283301.3.peg.6008"/>
<dbReference type="InterPro" id="IPR002397">
    <property type="entry name" value="Cyt_P450_B"/>
</dbReference>
<dbReference type="GO" id="GO:0005506">
    <property type="term" value="F:iron ion binding"/>
    <property type="evidence" value="ECO:0007669"/>
    <property type="project" value="InterPro"/>
</dbReference>
<comment type="caution">
    <text evidence="3">The sequence shown here is derived from an EMBL/GenBank/DDBJ whole genome shotgun (WGS) entry which is preliminary data.</text>
</comment>
<dbReference type="InterPro" id="IPR036396">
    <property type="entry name" value="Cyt_P450_sf"/>
</dbReference>
<reference evidence="3 4" key="1">
    <citation type="submission" date="2013-02" db="EMBL/GenBank/DDBJ databases">
        <title>Draft Genome Sequence of Streptomyces afghaniensis, Which Produces Compounds of the Julimycin B-Complex.</title>
        <authorList>
            <person name="Gruening B.A."/>
            <person name="Praeg A."/>
            <person name="Erxleben A."/>
            <person name="Guenther S."/>
            <person name="Fiedler H.-P."/>
            <person name="Goodfellow M."/>
            <person name="Mueller M."/>
        </authorList>
    </citation>
    <scope>NUCLEOTIDE SEQUENCE [LARGE SCALE GENOMIC DNA]</scope>
    <source>
        <strain evidence="3 4">772</strain>
    </source>
</reference>
<keyword evidence="2" id="KW-0503">Monooxygenase</keyword>
<dbReference type="EMBL" id="AOPY01001534">
    <property type="protein sequence ID" value="EPJ36890.1"/>
    <property type="molecule type" value="Genomic_DNA"/>
</dbReference>
<dbReference type="Proteomes" id="UP000015001">
    <property type="component" value="Unassembled WGS sequence"/>
</dbReference>
<dbReference type="PRINTS" id="PR00385">
    <property type="entry name" value="P450"/>
</dbReference>
<dbReference type="PROSITE" id="PS00086">
    <property type="entry name" value="CYTOCHROME_P450"/>
    <property type="match status" value="1"/>
</dbReference>
<keyword evidence="2" id="KW-0560">Oxidoreductase</keyword>
<keyword evidence="2" id="KW-0349">Heme</keyword>
<keyword evidence="4" id="KW-1185">Reference proteome</keyword>
<keyword evidence="2" id="KW-0479">Metal-binding</keyword>
<sequence>MSLSDPDRHAAWRRTLASVLTPRHAESLRERVARAVEETLDELQGGPQPADLVSGFAYQVPVRVLCELFDLPEDVRPAFRAWAALVRAAAPSTAAFGEAMGSLYGVARRLVDKERAAPGQGVIGLLLTAAGEEAAPTDEELLTTVMLLATAGYESTAVQFANGLLALFQHPGEAARLRAGQVSAAAAVEEILRYAQAGTGFAGTTVTTEDVRLGGETIPAGSTVFISLDSAGRDESHTDRPDEFDLGQGAPHHHLTFGAGSHFCLGAALARVELQEGIARLLRRFPTLRPHDSPEAVEFTANLFHRYPRELTVVWS</sequence>
<accession>S4MMU6</accession>
<dbReference type="GO" id="GO:0016705">
    <property type="term" value="F:oxidoreductase activity, acting on paired donors, with incorporation or reduction of molecular oxygen"/>
    <property type="evidence" value="ECO:0007669"/>
    <property type="project" value="InterPro"/>
</dbReference>
<dbReference type="Pfam" id="PF00067">
    <property type="entry name" value="p450"/>
    <property type="match status" value="1"/>
</dbReference>
<dbReference type="Gene3D" id="1.10.630.10">
    <property type="entry name" value="Cytochrome P450"/>
    <property type="match status" value="1"/>
</dbReference>
<dbReference type="AlphaFoldDB" id="S4MMU6"/>
<dbReference type="RefSeq" id="WP_020274917.1">
    <property type="nucleotide sequence ID" value="NZ_KE354298.1"/>
</dbReference>
<dbReference type="GO" id="GO:0004497">
    <property type="term" value="F:monooxygenase activity"/>
    <property type="evidence" value="ECO:0007669"/>
    <property type="project" value="UniProtKB-KW"/>
</dbReference>
<comment type="similarity">
    <text evidence="1 2">Belongs to the cytochrome P450 family.</text>
</comment>
<proteinExistence type="inferred from homology"/>
<evidence type="ECO:0000256" key="1">
    <source>
        <dbReference type="ARBA" id="ARBA00010617"/>
    </source>
</evidence>
<name>S4MMU6_9ACTN</name>
<dbReference type="InterPro" id="IPR017972">
    <property type="entry name" value="Cyt_P450_CS"/>
</dbReference>
<dbReference type="GO" id="GO:0020037">
    <property type="term" value="F:heme binding"/>
    <property type="evidence" value="ECO:0007669"/>
    <property type="project" value="InterPro"/>
</dbReference>
<evidence type="ECO:0000313" key="4">
    <source>
        <dbReference type="Proteomes" id="UP000015001"/>
    </source>
</evidence>
<dbReference type="SUPFAM" id="SSF48264">
    <property type="entry name" value="Cytochrome P450"/>
    <property type="match status" value="1"/>
</dbReference>
<keyword evidence="2" id="KW-0408">Iron</keyword>
<dbReference type="HOGENOM" id="CLU_033716_5_0_11"/>
<dbReference type="PANTHER" id="PTHR46696:SF1">
    <property type="entry name" value="CYTOCHROME P450 YJIB-RELATED"/>
    <property type="match status" value="1"/>
</dbReference>
<dbReference type="OrthoDB" id="3218463at2"/>
<dbReference type="PRINTS" id="PR00359">
    <property type="entry name" value="BP450"/>
</dbReference>
<evidence type="ECO:0000256" key="2">
    <source>
        <dbReference type="RuleBase" id="RU000461"/>
    </source>
</evidence>
<evidence type="ECO:0000313" key="3">
    <source>
        <dbReference type="EMBL" id="EPJ36890.1"/>
    </source>
</evidence>